<dbReference type="GO" id="GO:0006412">
    <property type="term" value="P:translation"/>
    <property type="evidence" value="ECO:0007669"/>
    <property type="project" value="TreeGrafter"/>
</dbReference>
<dbReference type="Pfam" id="PF17384">
    <property type="entry name" value="DUF150_C"/>
    <property type="match status" value="1"/>
</dbReference>
<evidence type="ECO:0000313" key="7">
    <source>
        <dbReference type="Proteomes" id="UP000782312"/>
    </source>
</evidence>
<dbReference type="EMBL" id="JACPUR010000038">
    <property type="protein sequence ID" value="MBI3129162.1"/>
    <property type="molecule type" value="Genomic_DNA"/>
</dbReference>
<dbReference type="GO" id="GO:0000028">
    <property type="term" value="P:ribosomal small subunit assembly"/>
    <property type="evidence" value="ECO:0007669"/>
    <property type="project" value="TreeGrafter"/>
</dbReference>
<evidence type="ECO:0000259" key="4">
    <source>
        <dbReference type="Pfam" id="PF02576"/>
    </source>
</evidence>
<dbReference type="Gene3D" id="2.30.30.180">
    <property type="entry name" value="Ribosome maturation factor RimP, C-terminal domain"/>
    <property type="match status" value="1"/>
</dbReference>
<dbReference type="HAMAP" id="MF_01077">
    <property type="entry name" value="RimP"/>
    <property type="match status" value="1"/>
</dbReference>
<gene>
    <name evidence="3" type="primary">rimP</name>
    <name evidence="6" type="ORF">HYZ11_16265</name>
</gene>
<proteinExistence type="inferred from homology"/>
<keyword evidence="1 3" id="KW-0963">Cytoplasm</keyword>
<evidence type="ECO:0000259" key="5">
    <source>
        <dbReference type="Pfam" id="PF17384"/>
    </source>
</evidence>
<dbReference type="InterPro" id="IPR035956">
    <property type="entry name" value="RimP_N_sf"/>
</dbReference>
<dbReference type="CDD" id="cd01734">
    <property type="entry name" value="YlxS_C"/>
    <property type="match status" value="1"/>
</dbReference>
<dbReference type="Proteomes" id="UP000782312">
    <property type="component" value="Unassembled WGS sequence"/>
</dbReference>
<comment type="function">
    <text evidence="3">Required for maturation of 30S ribosomal subunits.</text>
</comment>
<feature type="domain" description="Ribosome maturation factor RimP C-terminal" evidence="5">
    <location>
        <begin position="88"/>
        <end position="154"/>
    </location>
</feature>
<comment type="subcellular location">
    <subcellularLocation>
        <location evidence="3">Cytoplasm</location>
    </subcellularLocation>
</comment>
<keyword evidence="2 3" id="KW-0690">Ribosome biogenesis</keyword>
<dbReference type="PANTHER" id="PTHR33867:SF1">
    <property type="entry name" value="RIBOSOME MATURATION FACTOR RIMP"/>
    <property type="match status" value="1"/>
</dbReference>
<feature type="domain" description="Ribosome maturation factor RimP N-terminal" evidence="4">
    <location>
        <begin position="13"/>
        <end position="85"/>
    </location>
</feature>
<dbReference type="SUPFAM" id="SSF75420">
    <property type="entry name" value="YhbC-like, N-terminal domain"/>
    <property type="match status" value="1"/>
</dbReference>
<evidence type="ECO:0000256" key="1">
    <source>
        <dbReference type="ARBA" id="ARBA00022490"/>
    </source>
</evidence>
<organism evidence="6 7">
    <name type="scientific">Tectimicrobiota bacterium</name>
    <dbReference type="NCBI Taxonomy" id="2528274"/>
    <lineage>
        <taxon>Bacteria</taxon>
        <taxon>Pseudomonadati</taxon>
        <taxon>Nitrospinota/Tectimicrobiota group</taxon>
        <taxon>Candidatus Tectimicrobiota</taxon>
    </lineage>
</organism>
<sequence>MAADDVVGRIWALAEPVAQSLGMELVEVDFSGGGGRPVLRLFVDREGGLSVEDCKRMSREVEARFDAEDFPPSSYLLEVSSPGLERPLRRPADFQRYAGRRVRIRVRNPRGKPRVVSGTLLGIEGDVVAVETGEGAPQRVSLGEISKARLEVDWEAEFRKADRPGPARKGGNGK</sequence>
<evidence type="ECO:0000313" key="6">
    <source>
        <dbReference type="EMBL" id="MBI3129162.1"/>
    </source>
</evidence>
<dbReference type="InterPro" id="IPR028989">
    <property type="entry name" value="RimP_N"/>
</dbReference>
<dbReference type="Pfam" id="PF02576">
    <property type="entry name" value="RimP_N"/>
    <property type="match status" value="1"/>
</dbReference>
<dbReference type="Gene3D" id="3.30.300.70">
    <property type="entry name" value="RimP-like superfamily, N-terminal"/>
    <property type="match status" value="1"/>
</dbReference>
<dbReference type="AlphaFoldDB" id="A0A932MQ07"/>
<comment type="caution">
    <text evidence="6">The sequence shown here is derived from an EMBL/GenBank/DDBJ whole genome shotgun (WGS) entry which is preliminary data.</text>
</comment>
<reference evidence="6" key="1">
    <citation type="submission" date="2020-07" db="EMBL/GenBank/DDBJ databases">
        <title>Huge and variable diversity of episymbiotic CPR bacteria and DPANN archaea in groundwater ecosystems.</title>
        <authorList>
            <person name="He C.Y."/>
            <person name="Keren R."/>
            <person name="Whittaker M."/>
            <person name="Farag I.F."/>
            <person name="Doudna J."/>
            <person name="Cate J.H.D."/>
            <person name="Banfield J.F."/>
        </authorList>
    </citation>
    <scope>NUCLEOTIDE SEQUENCE</scope>
    <source>
        <strain evidence="6">NC_groundwater_763_Ag_S-0.2um_68_21</strain>
    </source>
</reference>
<dbReference type="InterPro" id="IPR028998">
    <property type="entry name" value="RimP_C"/>
</dbReference>
<comment type="similarity">
    <text evidence="3">Belongs to the RimP family.</text>
</comment>
<dbReference type="InterPro" id="IPR036847">
    <property type="entry name" value="RimP_C_sf"/>
</dbReference>
<dbReference type="PANTHER" id="PTHR33867">
    <property type="entry name" value="RIBOSOME MATURATION FACTOR RIMP"/>
    <property type="match status" value="1"/>
</dbReference>
<evidence type="ECO:0000256" key="3">
    <source>
        <dbReference type="HAMAP-Rule" id="MF_01077"/>
    </source>
</evidence>
<protein>
    <recommendedName>
        <fullName evidence="3">Ribosome maturation factor RimP</fullName>
    </recommendedName>
</protein>
<dbReference type="SUPFAM" id="SSF74942">
    <property type="entry name" value="YhbC-like, C-terminal domain"/>
    <property type="match status" value="1"/>
</dbReference>
<evidence type="ECO:0000256" key="2">
    <source>
        <dbReference type="ARBA" id="ARBA00022517"/>
    </source>
</evidence>
<dbReference type="GO" id="GO:0005829">
    <property type="term" value="C:cytosol"/>
    <property type="evidence" value="ECO:0007669"/>
    <property type="project" value="TreeGrafter"/>
</dbReference>
<name>A0A932MQ07_UNCTE</name>
<dbReference type="FunFam" id="3.30.300.70:FF:000001">
    <property type="entry name" value="Ribosome maturation factor RimP"/>
    <property type="match status" value="1"/>
</dbReference>
<accession>A0A932MQ07</accession>
<dbReference type="InterPro" id="IPR003728">
    <property type="entry name" value="Ribosome_maturation_RimP"/>
</dbReference>